<proteinExistence type="predicted"/>
<name>A0ABY5Z031_9ACTN</name>
<keyword evidence="2" id="KW-1185">Reference proteome</keyword>
<dbReference type="RefSeq" id="WP_260723771.1">
    <property type="nucleotide sequence ID" value="NZ_BAAABS010000011.1"/>
</dbReference>
<sequence length="151" mass="16242">MLFTAVLLAFSALTAGCSGQQSSQTEQQPAITRTSLQMSTVDPLVGPASPPARKAADFAAAWVRKDLPADRWWAAIAPLCEPGFAEALRGTEPGTVPASVVFGRPVVLNRPAPKLLGLYRLTTDTGTLFVTVAEIDGRWLVTDNEFIWGEW</sequence>
<gene>
    <name evidence="1" type="ORF">Drose_24885</name>
</gene>
<organism evidence="1 2">
    <name type="scientific">Dactylosporangium roseum</name>
    <dbReference type="NCBI Taxonomy" id="47989"/>
    <lineage>
        <taxon>Bacteria</taxon>
        <taxon>Bacillati</taxon>
        <taxon>Actinomycetota</taxon>
        <taxon>Actinomycetes</taxon>
        <taxon>Micromonosporales</taxon>
        <taxon>Micromonosporaceae</taxon>
        <taxon>Dactylosporangium</taxon>
    </lineage>
</organism>
<evidence type="ECO:0008006" key="3">
    <source>
        <dbReference type="Google" id="ProtNLM"/>
    </source>
</evidence>
<accession>A0ABY5Z031</accession>
<reference evidence="1" key="1">
    <citation type="submission" date="2021-04" db="EMBL/GenBank/DDBJ databases">
        <title>Biosynthetic gene clusters of Dactylosporangioum roseum.</title>
        <authorList>
            <person name="Hartkoorn R.C."/>
            <person name="Beaudoing E."/>
            <person name="Hot D."/>
            <person name="Moureu S."/>
        </authorList>
    </citation>
    <scope>NUCLEOTIDE SEQUENCE</scope>
    <source>
        <strain evidence="1">NRRL B-16295</strain>
    </source>
</reference>
<dbReference type="Proteomes" id="UP001058271">
    <property type="component" value="Chromosome"/>
</dbReference>
<dbReference type="EMBL" id="CP073721">
    <property type="protein sequence ID" value="UWZ34453.1"/>
    <property type="molecule type" value="Genomic_DNA"/>
</dbReference>
<protein>
    <recommendedName>
        <fullName evidence="3">Lipoprotein</fullName>
    </recommendedName>
</protein>
<evidence type="ECO:0000313" key="1">
    <source>
        <dbReference type="EMBL" id="UWZ34453.1"/>
    </source>
</evidence>
<evidence type="ECO:0000313" key="2">
    <source>
        <dbReference type="Proteomes" id="UP001058271"/>
    </source>
</evidence>